<reference evidence="4" key="1">
    <citation type="submission" date="2020-04" db="EMBL/GenBank/DDBJ databases">
        <title>Draft genome resource of the tomato pathogen Pseudocercospora fuligena.</title>
        <authorList>
            <person name="Zaccaron A."/>
        </authorList>
    </citation>
    <scope>NUCLEOTIDE SEQUENCE</scope>
    <source>
        <strain evidence="4">PF001</strain>
    </source>
</reference>
<keyword evidence="4" id="KW-0346">Stress response</keyword>
<evidence type="ECO:0000313" key="5">
    <source>
        <dbReference type="Proteomes" id="UP000660729"/>
    </source>
</evidence>
<keyword evidence="2" id="KW-0067">ATP-binding</keyword>
<accession>A0A8H6RS51</accession>
<sequence length="652" mass="72747">MPRNRNRGQYGRPPAPPPYSAVPNINQQMSNLSIDAPAPAPPGPKIVVGIDFGTTYTGVSYIFTTGDSAKTLEDVNVIQNWPGTTGGWKTPSRIAYAEENEDELDSNVWGFEVESHLNSYSWMKLLLDEAQKTNFDDPSLFESEGAGCLTKPLTKTAVDICSDYLAGVAEFAFDHIASKIGGIEFLRSCPTDFWFTVPAVWSDRAKADTLRAAQIAARKIKLDCHPDSQVFLIREPEAAAIAALSNLTRGGDEHIIKVGDVVLICDCGGGTVDLTSYEITAIDPKLSFKELLVGTGGKCGSTYIDRKFVRWMEDKFEDAYANLGPDKRGPASETMIKFENHKKKFSNKHRNKVYRVPCHMAKAEESINYEPYDRVVRLRHPDLEEMFDDVVKSFIGLLQSQLDAEKRQNNKSIIKTVLLVGGFGESLYLGDAVRKWCSEHGLRIIVPDQAQSAIVRGAALSGYFEVQPTSRRSRAHYGFSVHQPYDRVRHRPKDQFVWDWDGSLRADNMMEWQLAKGDVVDDKTNIKFELFWLVYDYGNQIFNNTIYCSADDEAPLFVDDYGVQKLATISQDFSAADLTAFQPKLINGSWARRVKCEYTINFGHRRGVLCFSCRINGQEIGNTTIKFDGQNNQDMGNGVAAGGGYSPPCAMQ</sequence>
<evidence type="ECO:0000256" key="3">
    <source>
        <dbReference type="SAM" id="MobiDB-lite"/>
    </source>
</evidence>
<dbReference type="SUPFAM" id="SSF53067">
    <property type="entry name" value="Actin-like ATPase domain"/>
    <property type="match status" value="2"/>
</dbReference>
<comment type="caution">
    <text evidence="4">The sequence shown here is derived from an EMBL/GenBank/DDBJ whole genome shotgun (WGS) entry which is preliminary data.</text>
</comment>
<dbReference type="OrthoDB" id="2963168at2759"/>
<dbReference type="AlphaFoldDB" id="A0A8H6RS51"/>
<proteinExistence type="predicted"/>
<evidence type="ECO:0000256" key="1">
    <source>
        <dbReference type="ARBA" id="ARBA00022741"/>
    </source>
</evidence>
<dbReference type="PANTHER" id="PTHR14187:SF81">
    <property type="entry name" value="HSP70 FAMILY PROTEIN (AFU_ORTHOLOGUE AFUA_4G14040)"/>
    <property type="match status" value="1"/>
</dbReference>
<dbReference type="PANTHER" id="PTHR14187">
    <property type="entry name" value="ALPHA KINASE/ELONGATION FACTOR 2 KINASE"/>
    <property type="match status" value="1"/>
</dbReference>
<dbReference type="InterPro" id="IPR043129">
    <property type="entry name" value="ATPase_NBD"/>
</dbReference>
<dbReference type="GO" id="GO:0005524">
    <property type="term" value="F:ATP binding"/>
    <property type="evidence" value="ECO:0007669"/>
    <property type="project" value="UniProtKB-KW"/>
</dbReference>
<dbReference type="Proteomes" id="UP000660729">
    <property type="component" value="Unassembled WGS sequence"/>
</dbReference>
<dbReference type="CDD" id="cd10170">
    <property type="entry name" value="ASKHA_NBD_HSP70"/>
    <property type="match status" value="1"/>
</dbReference>
<dbReference type="EMBL" id="JABCIY010000022">
    <property type="protein sequence ID" value="KAF7196935.1"/>
    <property type="molecule type" value="Genomic_DNA"/>
</dbReference>
<evidence type="ECO:0000256" key="2">
    <source>
        <dbReference type="ARBA" id="ARBA00022840"/>
    </source>
</evidence>
<protein>
    <submittedName>
        <fullName evidence="4">Heat shock 70 kDa protein 12B</fullName>
    </submittedName>
</protein>
<dbReference type="Pfam" id="PF00012">
    <property type="entry name" value="HSP70"/>
    <property type="match status" value="1"/>
</dbReference>
<keyword evidence="5" id="KW-1185">Reference proteome</keyword>
<name>A0A8H6RS51_9PEZI</name>
<keyword evidence="1" id="KW-0547">Nucleotide-binding</keyword>
<evidence type="ECO:0000313" key="4">
    <source>
        <dbReference type="EMBL" id="KAF7196935.1"/>
    </source>
</evidence>
<dbReference type="Gene3D" id="3.30.420.40">
    <property type="match status" value="2"/>
</dbReference>
<feature type="region of interest" description="Disordered" evidence="3">
    <location>
        <begin position="1"/>
        <end position="25"/>
    </location>
</feature>
<organism evidence="4 5">
    <name type="scientific">Pseudocercospora fuligena</name>
    <dbReference type="NCBI Taxonomy" id="685502"/>
    <lineage>
        <taxon>Eukaryota</taxon>
        <taxon>Fungi</taxon>
        <taxon>Dikarya</taxon>
        <taxon>Ascomycota</taxon>
        <taxon>Pezizomycotina</taxon>
        <taxon>Dothideomycetes</taxon>
        <taxon>Dothideomycetidae</taxon>
        <taxon>Mycosphaerellales</taxon>
        <taxon>Mycosphaerellaceae</taxon>
        <taxon>Pseudocercospora</taxon>
    </lineage>
</organism>
<gene>
    <name evidence="4" type="ORF">HII31_01853</name>
</gene>
<dbReference type="GO" id="GO:0140662">
    <property type="term" value="F:ATP-dependent protein folding chaperone"/>
    <property type="evidence" value="ECO:0007669"/>
    <property type="project" value="InterPro"/>
</dbReference>
<dbReference type="Gene3D" id="3.90.640.10">
    <property type="entry name" value="Actin, Chain A, domain 4"/>
    <property type="match status" value="1"/>
</dbReference>
<dbReference type="InterPro" id="IPR013126">
    <property type="entry name" value="Hsp_70_fam"/>
</dbReference>